<dbReference type="PANTHER" id="PTHR43701">
    <property type="entry name" value="MEMBRANE TRANSPORTER PROTEIN MJ0441-RELATED"/>
    <property type="match status" value="1"/>
</dbReference>
<feature type="transmembrane region" description="Helical" evidence="5">
    <location>
        <begin position="98"/>
        <end position="116"/>
    </location>
</feature>
<dbReference type="Proteomes" id="UP000246483">
    <property type="component" value="Unassembled WGS sequence"/>
</dbReference>
<feature type="transmembrane region" description="Helical" evidence="5">
    <location>
        <begin position="169"/>
        <end position="186"/>
    </location>
</feature>
<dbReference type="Pfam" id="PF01925">
    <property type="entry name" value="TauE"/>
    <property type="match status" value="1"/>
</dbReference>
<dbReference type="InterPro" id="IPR051598">
    <property type="entry name" value="TSUP/Inactive_protease-like"/>
</dbReference>
<keyword evidence="3 5" id="KW-1133">Transmembrane helix</keyword>
<evidence type="ECO:0000256" key="1">
    <source>
        <dbReference type="ARBA" id="ARBA00004141"/>
    </source>
</evidence>
<dbReference type="OrthoDB" id="560496at2"/>
<feature type="transmembrane region" description="Helical" evidence="5">
    <location>
        <begin position="50"/>
        <end position="67"/>
    </location>
</feature>
<evidence type="ECO:0000256" key="2">
    <source>
        <dbReference type="ARBA" id="ARBA00022692"/>
    </source>
</evidence>
<name>A0A317RED1_9BURK</name>
<gene>
    <name evidence="6" type="ORF">DFR36_106192</name>
</gene>
<keyword evidence="7" id="KW-1185">Reference proteome</keyword>
<dbReference type="EMBL" id="QGUB01000006">
    <property type="protein sequence ID" value="PWW45701.1"/>
    <property type="molecule type" value="Genomic_DNA"/>
</dbReference>
<evidence type="ECO:0000256" key="5">
    <source>
        <dbReference type="RuleBase" id="RU363041"/>
    </source>
</evidence>
<evidence type="ECO:0000256" key="3">
    <source>
        <dbReference type="ARBA" id="ARBA00022989"/>
    </source>
</evidence>
<comment type="similarity">
    <text evidence="5">Belongs to the 4-toluene sulfonate uptake permease (TSUP) (TC 2.A.102) family.</text>
</comment>
<dbReference type="PANTHER" id="PTHR43701:SF5">
    <property type="entry name" value="MEMBRANE TRANSPORTER PROTEIN-RELATED"/>
    <property type="match status" value="1"/>
</dbReference>
<organism evidence="6 7">
    <name type="scientific">Melaminivora alkalimesophila</name>
    <dbReference type="NCBI Taxonomy" id="1165852"/>
    <lineage>
        <taxon>Bacteria</taxon>
        <taxon>Pseudomonadati</taxon>
        <taxon>Pseudomonadota</taxon>
        <taxon>Betaproteobacteria</taxon>
        <taxon>Burkholderiales</taxon>
        <taxon>Comamonadaceae</taxon>
        <taxon>Melaminivora</taxon>
    </lineage>
</organism>
<evidence type="ECO:0000313" key="6">
    <source>
        <dbReference type="EMBL" id="PWW45701.1"/>
    </source>
</evidence>
<dbReference type="GO" id="GO:0005886">
    <property type="term" value="C:plasma membrane"/>
    <property type="evidence" value="ECO:0007669"/>
    <property type="project" value="UniProtKB-SubCell"/>
</dbReference>
<evidence type="ECO:0000313" key="7">
    <source>
        <dbReference type="Proteomes" id="UP000246483"/>
    </source>
</evidence>
<evidence type="ECO:0000256" key="4">
    <source>
        <dbReference type="ARBA" id="ARBA00023136"/>
    </source>
</evidence>
<feature type="transmembrane region" description="Helical" evidence="5">
    <location>
        <begin position="224"/>
        <end position="243"/>
    </location>
</feature>
<feature type="transmembrane region" description="Helical" evidence="5">
    <location>
        <begin position="74"/>
        <end position="92"/>
    </location>
</feature>
<keyword evidence="5" id="KW-1003">Cell membrane</keyword>
<comment type="caution">
    <text evidence="6">The sequence shown here is derived from an EMBL/GenBank/DDBJ whole genome shotgun (WGS) entry which is preliminary data.</text>
</comment>
<comment type="subcellular location">
    <subcellularLocation>
        <location evidence="5">Cell membrane</location>
        <topology evidence="5">Multi-pass membrane protein</topology>
    </subcellularLocation>
    <subcellularLocation>
        <location evidence="1">Membrane</location>
        <topology evidence="1">Multi-pass membrane protein</topology>
    </subcellularLocation>
</comment>
<accession>A0A317RED1</accession>
<keyword evidence="2 5" id="KW-0812">Transmembrane</keyword>
<feature type="transmembrane region" description="Helical" evidence="5">
    <location>
        <begin position="198"/>
        <end position="218"/>
    </location>
</feature>
<keyword evidence="4 5" id="KW-0472">Membrane</keyword>
<dbReference type="AlphaFoldDB" id="A0A317RED1"/>
<feature type="transmembrane region" description="Helical" evidence="5">
    <location>
        <begin position="137"/>
        <end position="163"/>
    </location>
</feature>
<sequence>MTPEHLALLTVGIFFVAILYSSVGHAGASGYIAVMSILSVAPASIKPTALILNILVASIGTFQYWRAGHFSWRLFWPFALLSVPLAFVGGYVNLPTHTFKVIVGIILLCSAVLLLLRPPGETNAVEPPRPLAITFGAGIGLLSGLTGTGGGIFLTPLLLFMHWAKAKPAAAVSALFILLNSISGLAGNMSSTRQFPTFALVLVAAAGIGGVVGSYYGSRRFDPVLIKRALAVVLLIAGTKLILT</sequence>
<reference evidence="6 7" key="1">
    <citation type="submission" date="2018-05" db="EMBL/GenBank/DDBJ databases">
        <title>Genomic Encyclopedia of Type Strains, Phase IV (KMG-IV): sequencing the most valuable type-strain genomes for metagenomic binning, comparative biology and taxonomic classification.</title>
        <authorList>
            <person name="Goeker M."/>
        </authorList>
    </citation>
    <scope>NUCLEOTIDE SEQUENCE [LARGE SCALE GENOMIC DNA]</scope>
    <source>
        <strain evidence="6 7">DSM 26006</strain>
    </source>
</reference>
<protein>
    <recommendedName>
        <fullName evidence="5">Probable membrane transporter protein</fullName>
    </recommendedName>
</protein>
<dbReference type="InterPro" id="IPR002781">
    <property type="entry name" value="TM_pro_TauE-like"/>
</dbReference>
<proteinExistence type="inferred from homology"/>
<dbReference type="RefSeq" id="WP_075806981.1">
    <property type="nucleotide sequence ID" value="NZ_ALEE01000031.1"/>
</dbReference>